<dbReference type="InterPro" id="IPR005828">
    <property type="entry name" value="MFS_sugar_transport-like"/>
</dbReference>
<keyword evidence="4 6" id="KW-1133">Transmembrane helix</keyword>
<feature type="transmembrane region" description="Helical" evidence="6">
    <location>
        <begin position="270"/>
        <end position="294"/>
    </location>
</feature>
<name>A0ABP0CJF9_9PEZI</name>
<evidence type="ECO:0000256" key="2">
    <source>
        <dbReference type="ARBA" id="ARBA00010992"/>
    </source>
</evidence>
<organism evidence="8 9">
    <name type="scientific">Sporothrix bragantina</name>
    <dbReference type="NCBI Taxonomy" id="671064"/>
    <lineage>
        <taxon>Eukaryota</taxon>
        <taxon>Fungi</taxon>
        <taxon>Dikarya</taxon>
        <taxon>Ascomycota</taxon>
        <taxon>Pezizomycotina</taxon>
        <taxon>Sordariomycetes</taxon>
        <taxon>Sordariomycetidae</taxon>
        <taxon>Ophiostomatales</taxon>
        <taxon>Ophiostomataceae</taxon>
        <taxon>Sporothrix</taxon>
    </lineage>
</organism>
<protein>
    <recommendedName>
        <fullName evidence="7">Major facilitator superfamily (MFS) profile domain-containing protein</fullName>
    </recommendedName>
</protein>
<gene>
    <name evidence="8" type="ORF">SBRCBS47491_007888</name>
</gene>
<reference evidence="8 9" key="1">
    <citation type="submission" date="2024-01" db="EMBL/GenBank/DDBJ databases">
        <authorList>
            <person name="Allen C."/>
            <person name="Tagirdzhanova G."/>
        </authorList>
    </citation>
    <scope>NUCLEOTIDE SEQUENCE [LARGE SCALE GENOMIC DNA]</scope>
</reference>
<evidence type="ECO:0000259" key="7">
    <source>
        <dbReference type="PROSITE" id="PS50850"/>
    </source>
</evidence>
<evidence type="ECO:0000313" key="9">
    <source>
        <dbReference type="Proteomes" id="UP001642406"/>
    </source>
</evidence>
<feature type="transmembrane region" description="Helical" evidence="6">
    <location>
        <begin position="55"/>
        <end position="76"/>
    </location>
</feature>
<evidence type="ECO:0000256" key="4">
    <source>
        <dbReference type="ARBA" id="ARBA00022989"/>
    </source>
</evidence>
<keyword evidence="9" id="KW-1185">Reference proteome</keyword>
<dbReference type="PROSITE" id="PS00216">
    <property type="entry name" value="SUGAR_TRANSPORT_1"/>
    <property type="match status" value="1"/>
</dbReference>
<dbReference type="EMBL" id="CAWUHC010000094">
    <property type="protein sequence ID" value="CAK7231314.1"/>
    <property type="molecule type" value="Genomic_DNA"/>
</dbReference>
<feature type="domain" description="Major facilitator superfamily (MFS) profile" evidence="7">
    <location>
        <begin position="1"/>
        <end position="366"/>
    </location>
</feature>
<comment type="subcellular location">
    <subcellularLocation>
        <location evidence="1">Membrane</location>
        <topology evidence="1">Multi-pass membrane protein</topology>
    </subcellularLocation>
</comment>
<dbReference type="Gene3D" id="1.20.1250.20">
    <property type="entry name" value="MFS general substrate transporter like domains"/>
    <property type="match status" value="1"/>
</dbReference>
<proteinExistence type="inferred from homology"/>
<feature type="transmembrane region" description="Helical" evidence="6">
    <location>
        <begin position="306"/>
        <end position="329"/>
    </location>
</feature>
<evidence type="ECO:0000256" key="1">
    <source>
        <dbReference type="ARBA" id="ARBA00004141"/>
    </source>
</evidence>
<dbReference type="PANTHER" id="PTHR48022">
    <property type="entry name" value="PLASTIDIC GLUCOSE TRANSPORTER 4"/>
    <property type="match status" value="1"/>
</dbReference>
<feature type="transmembrane region" description="Helical" evidence="6">
    <location>
        <begin position="239"/>
        <end position="258"/>
    </location>
</feature>
<evidence type="ECO:0000256" key="3">
    <source>
        <dbReference type="ARBA" id="ARBA00022692"/>
    </source>
</evidence>
<evidence type="ECO:0000256" key="5">
    <source>
        <dbReference type="ARBA" id="ARBA00023136"/>
    </source>
</evidence>
<comment type="similarity">
    <text evidence="2">Belongs to the major facilitator superfamily. Sugar transporter (TC 2.A.1.1) family.</text>
</comment>
<dbReference type="InterPro" id="IPR020846">
    <property type="entry name" value="MFS_dom"/>
</dbReference>
<keyword evidence="3 6" id="KW-0812">Transmembrane</keyword>
<accession>A0ABP0CJF9</accession>
<keyword evidence="5 6" id="KW-0472">Membrane</keyword>
<feature type="transmembrane region" description="Helical" evidence="6">
    <location>
        <begin position="210"/>
        <end position="232"/>
    </location>
</feature>
<dbReference type="PANTHER" id="PTHR48022:SF2">
    <property type="entry name" value="PLASTIDIC GLUCOSE TRANSPORTER 4"/>
    <property type="match status" value="1"/>
</dbReference>
<evidence type="ECO:0000313" key="8">
    <source>
        <dbReference type="EMBL" id="CAK7231314.1"/>
    </source>
</evidence>
<dbReference type="InterPro" id="IPR005829">
    <property type="entry name" value="Sugar_transporter_CS"/>
</dbReference>
<feature type="transmembrane region" description="Helical" evidence="6">
    <location>
        <begin position="96"/>
        <end position="114"/>
    </location>
</feature>
<dbReference type="Proteomes" id="UP001642406">
    <property type="component" value="Unassembled WGS sequence"/>
</dbReference>
<dbReference type="SUPFAM" id="SSF103473">
    <property type="entry name" value="MFS general substrate transporter"/>
    <property type="match status" value="1"/>
</dbReference>
<dbReference type="InterPro" id="IPR050360">
    <property type="entry name" value="MFS_Sugar_Transporters"/>
</dbReference>
<feature type="transmembrane region" description="Helical" evidence="6">
    <location>
        <begin position="344"/>
        <end position="361"/>
    </location>
</feature>
<feature type="transmembrane region" description="Helical" evidence="6">
    <location>
        <begin position="177"/>
        <end position="198"/>
    </location>
</feature>
<dbReference type="PROSITE" id="PS50850">
    <property type="entry name" value="MFS"/>
    <property type="match status" value="1"/>
</dbReference>
<sequence length="403" mass="44513">MVDAKADTVGVHVEDARNLKDVNAVIAQDTGFAEFTRLEAYVNELSPPQIRGTLMCFYGFFYAIGQLFAAVVLYVVENNRPLDWRIAVYTEWAFHGLWIVFGFIWLPESPVYYVRKGQTEKAKKTLNRIYKGIKGFDQDRELRVLQMEVDRELEASTTSSLKDWLDLFKGTNRLRTLGAGLAISTQIWSGCNLVFSYTTYFIQEAGIGEAFTASLIVTCVLIAGLLTSFVAVEALGRRPLLLGGCICCTICNLVIGITGCFPQTPALNNAALAFIFLWVFSYGTAFAGVCWALTSEGASARLKTQTAAFATLVYDVASLVFTVAVPYMIGTSGPGARNWGTRSVFMYFISCAAATVGNYFLCPETKGRTQAEIDEMYENKIPPRKFAKYVSELQSAKAARAQL</sequence>
<comment type="caution">
    <text evidence="8">The sequence shown here is derived from an EMBL/GenBank/DDBJ whole genome shotgun (WGS) entry which is preliminary data.</text>
</comment>
<evidence type="ECO:0000256" key="6">
    <source>
        <dbReference type="SAM" id="Phobius"/>
    </source>
</evidence>
<dbReference type="Pfam" id="PF00083">
    <property type="entry name" value="Sugar_tr"/>
    <property type="match status" value="1"/>
</dbReference>
<dbReference type="InterPro" id="IPR036259">
    <property type="entry name" value="MFS_trans_sf"/>
</dbReference>